<sequence length="707" mass="79606">MHPVSEHPQILAPAGNRDSFLAAIAAGADAVYCGLKRFSARMEAKNFSIEELALLTDFAHEKGVEVFVTLNSLIRTDELDDLQRTIDALVRQVSPDALIVQDLGVATLAGKLGFRGDIHLSTLANVSFPDALKTVSSIPGVRRVVLPRELGIDEIRLMAEACPKDIGLEVFVHGALCYGVSGRCYWSSFLGGKSGLRGACVQPCRRRYIQEKPEVKGSAGRAFSCLDLSLDVLTKVLLEIPQIRGWKIEGRKKGPHYVYQTVSAYRLFRDHSKDSAARKQALELLENALGRPTTHYRFLDHRPQHPLSVVQQTGSGKRIGKIVGTSKKRFMLTFETLEPGDTIRVGYEDDRFHSLLRIERLWISGSRIPLPADASGSLNVDTPVFLTDRKQRQLESVLQTMRGELLGKSGHPMIEGRQPSSKHIPSRQPESTVFHIRRGRPKPGMKASDVTVYRRLPERLDRHTEAGSWLSTDQRQTVPRHGWIWLPPVVWPKDAEQWHSGVASLLKHGYRRFVLNMPYQIEWFRDTRRFGNLQKGPRRYDNDQKGSQEGGRSMRVSSRDGKLELWAGPFCNAANPLAISMLKRMGFSGVIVSPELGQADYLALPERSPLPLGIVLSGCWPLSISRIAPESMLAEEPILSPKGEICFFKHVDQSVWVYPNWEIHLEAHRKTLEEAGYRLFIHLKEPIPKGIFLKRRPGLWNWEHGLL</sequence>
<accession>A0A7C4MM99</accession>
<dbReference type="Pfam" id="PF01136">
    <property type="entry name" value="Peptidase_U32"/>
    <property type="match status" value="1"/>
</dbReference>
<evidence type="ECO:0000313" key="2">
    <source>
        <dbReference type="EMBL" id="HGU32263.1"/>
    </source>
</evidence>
<dbReference type="InterPro" id="IPR001539">
    <property type="entry name" value="Peptidase_U32"/>
</dbReference>
<gene>
    <name evidence="2" type="ORF">ENS29_05345</name>
</gene>
<dbReference type="EMBL" id="DSUH01000122">
    <property type="protein sequence ID" value="HGU32263.1"/>
    <property type="molecule type" value="Genomic_DNA"/>
</dbReference>
<feature type="region of interest" description="Disordered" evidence="1">
    <location>
        <begin position="534"/>
        <end position="557"/>
    </location>
</feature>
<protein>
    <submittedName>
        <fullName evidence="2">U32 family peptidase</fullName>
    </submittedName>
</protein>
<proteinExistence type="predicted"/>
<organism evidence="2">
    <name type="scientific">Desulfatirhabdium butyrativorans</name>
    <dbReference type="NCBI Taxonomy" id="340467"/>
    <lineage>
        <taxon>Bacteria</taxon>
        <taxon>Pseudomonadati</taxon>
        <taxon>Thermodesulfobacteriota</taxon>
        <taxon>Desulfobacteria</taxon>
        <taxon>Desulfobacterales</taxon>
        <taxon>Desulfatirhabdiaceae</taxon>
        <taxon>Desulfatirhabdium</taxon>
    </lineage>
</organism>
<dbReference type="AlphaFoldDB" id="A0A7C4MM99"/>
<feature type="compositionally biased region" description="Polar residues" evidence="1">
    <location>
        <begin position="418"/>
        <end position="430"/>
    </location>
</feature>
<dbReference type="InterPro" id="IPR051454">
    <property type="entry name" value="RNA/ubiquinone_mod_enzymes"/>
</dbReference>
<comment type="caution">
    <text evidence="2">The sequence shown here is derived from an EMBL/GenBank/DDBJ whole genome shotgun (WGS) entry which is preliminary data.</text>
</comment>
<evidence type="ECO:0000256" key="1">
    <source>
        <dbReference type="SAM" id="MobiDB-lite"/>
    </source>
</evidence>
<feature type="region of interest" description="Disordered" evidence="1">
    <location>
        <begin position="407"/>
        <end position="430"/>
    </location>
</feature>
<name>A0A7C4MM99_9BACT</name>
<dbReference type="PANTHER" id="PTHR30217:SF10">
    <property type="entry name" value="23S RRNA 5-HYDROXYCYTIDINE C2501 SYNTHASE"/>
    <property type="match status" value="1"/>
</dbReference>
<reference evidence="2" key="1">
    <citation type="journal article" date="2020" name="mSystems">
        <title>Genome- and Community-Level Interaction Insights into Carbon Utilization and Element Cycling Functions of Hydrothermarchaeota in Hydrothermal Sediment.</title>
        <authorList>
            <person name="Zhou Z."/>
            <person name="Liu Y."/>
            <person name="Xu W."/>
            <person name="Pan J."/>
            <person name="Luo Z.H."/>
            <person name="Li M."/>
        </authorList>
    </citation>
    <scope>NUCLEOTIDE SEQUENCE [LARGE SCALE GENOMIC DNA]</scope>
    <source>
        <strain evidence="2">SpSt-477</strain>
    </source>
</reference>
<dbReference type="PANTHER" id="PTHR30217">
    <property type="entry name" value="PEPTIDASE U32 FAMILY"/>
    <property type="match status" value="1"/>
</dbReference>